<keyword evidence="1" id="KW-0378">Hydrolase</keyword>
<dbReference type="SUPFAM" id="SSF54001">
    <property type="entry name" value="Cysteine proteinases"/>
    <property type="match status" value="1"/>
</dbReference>
<dbReference type="GO" id="GO:0019784">
    <property type="term" value="F:deNEDDylase activity"/>
    <property type="evidence" value="ECO:0007669"/>
    <property type="project" value="InterPro"/>
</dbReference>
<dbReference type="InterPro" id="IPR038765">
    <property type="entry name" value="Papain-like_cys_pep_sf"/>
</dbReference>
<keyword evidence="2" id="KW-0645">Protease</keyword>
<evidence type="ECO:0000313" key="2">
    <source>
        <dbReference type="EMBL" id="GFH28418.1"/>
    </source>
</evidence>
<reference evidence="2 3" key="1">
    <citation type="submission" date="2020-02" db="EMBL/GenBank/DDBJ databases">
        <title>Draft genome sequence of Haematococcus lacustris strain NIES-144.</title>
        <authorList>
            <person name="Morimoto D."/>
            <person name="Nakagawa S."/>
            <person name="Yoshida T."/>
            <person name="Sawayama S."/>
        </authorList>
    </citation>
    <scope>NUCLEOTIDE SEQUENCE [LARGE SCALE GENOMIC DNA]</scope>
    <source>
        <strain evidence="2 3">NIES-144</strain>
    </source>
</reference>
<keyword evidence="3" id="KW-1185">Reference proteome</keyword>
<comment type="caution">
    <text evidence="2">The sequence shown here is derived from an EMBL/GenBank/DDBJ whole genome shotgun (WGS) entry which is preliminary data.</text>
</comment>
<dbReference type="InterPro" id="IPR044613">
    <property type="entry name" value="Nep1/2-like"/>
</dbReference>
<dbReference type="EMBL" id="BLLF01003868">
    <property type="protein sequence ID" value="GFH28418.1"/>
    <property type="molecule type" value="Genomic_DNA"/>
</dbReference>
<accession>A0A6A0A7C3</accession>
<gene>
    <name evidence="2" type="ORF">HaLaN_26903</name>
</gene>
<sequence>MAARVLSYGDVLLREGDLALLDPPNWFNDQLISFFFELLSREEGVAVCGPRPGQWQELDAFLAPLQVAKRQLVLFALNNNTDSTAANGGSH</sequence>
<dbReference type="GO" id="GO:0008234">
    <property type="term" value="F:cysteine-type peptidase activity"/>
    <property type="evidence" value="ECO:0007669"/>
    <property type="project" value="UniProtKB-KW"/>
</dbReference>
<evidence type="ECO:0000313" key="3">
    <source>
        <dbReference type="Proteomes" id="UP000485058"/>
    </source>
</evidence>
<dbReference type="Gene3D" id="3.40.395.10">
    <property type="entry name" value="Adenoviral Proteinase, Chain A"/>
    <property type="match status" value="1"/>
</dbReference>
<protein>
    <submittedName>
        <fullName evidence="2">ULP_PROTEASE domain-containing protein</fullName>
    </submittedName>
</protein>
<dbReference type="GO" id="GO:0000338">
    <property type="term" value="P:protein deneddylation"/>
    <property type="evidence" value="ECO:0007669"/>
    <property type="project" value="TreeGrafter"/>
</dbReference>
<dbReference type="PANTHER" id="PTHR46468:SF1">
    <property type="entry name" value="SENTRIN-SPECIFIC PROTEASE 8"/>
    <property type="match status" value="1"/>
</dbReference>
<dbReference type="GO" id="GO:0006508">
    <property type="term" value="P:proteolysis"/>
    <property type="evidence" value="ECO:0007669"/>
    <property type="project" value="UniProtKB-KW"/>
</dbReference>
<proteinExistence type="predicted"/>
<keyword evidence="1" id="KW-0788">Thiol protease</keyword>
<evidence type="ECO:0000256" key="1">
    <source>
        <dbReference type="ARBA" id="ARBA00022807"/>
    </source>
</evidence>
<organism evidence="2 3">
    <name type="scientific">Haematococcus lacustris</name>
    <name type="common">Green alga</name>
    <name type="synonym">Haematococcus pluvialis</name>
    <dbReference type="NCBI Taxonomy" id="44745"/>
    <lineage>
        <taxon>Eukaryota</taxon>
        <taxon>Viridiplantae</taxon>
        <taxon>Chlorophyta</taxon>
        <taxon>core chlorophytes</taxon>
        <taxon>Chlorophyceae</taxon>
        <taxon>CS clade</taxon>
        <taxon>Chlamydomonadales</taxon>
        <taxon>Haematococcaceae</taxon>
        <taxon>Haematococcus</taxon>
    </lineage>
</organism>
<feature type="non-terminal residue" evidence="2">
    <location>
        <position position="91"/>
    </location>
</feature>
<dbReference type="AlphaFoldDB" id="A0A6A0A7C3"/>
<dbReference type="Proteomes" id="UP000485058">
    <property type="component" value="Unassembled WGS sequence"/>
</dbReference>
<dbReference type="PANTHER" id="PTHR46468">
    <property type="entry name" value="SENTRIN-SPECIFIC PROTEASE 8"/>
    <property type="match status" value="1"/>
</dbReference>
<name>A0A6A0A7C3_HAELA</name>